<accession>A0A0D8HGS8</accession>
<protein>
    <submittedName>
        <fullName evidence="1">Uncharacterized protein</fullName>
    </submittedName>
</protein>
<dbReference type="Proteomes" id="UP000032360">
    <property type="component" value="Unassembled WGS sequence"/>
</dbReference>
<keyword evidence="2" id="KW-1185">Reference proteome</keyword>
<reference evidence="1 2" key="1">
    <citation type="submission" date="2015-01" db="EMBL/GenBank/DDBJ databases">
        <title>Draft genome of the acidophilic iron oxidizer Acidithrix ferrooxidans strain Py-F3.</title>
        <authorList>
            <person name="Poehlein A."/>
            <person name="Eisen S."/>
            <person name="Schloemann M."/>
            <person name="Johnson B.D."/>
            <person name="Daniel R."/>
            <person name="Muehling M."/>
        </authorList>
    </citation>
    <scope>NUCLEOTIDE SEQUENCE [LARGE SCALE GENOMIC DNA]</scope>
    <source>
        <strain evidence="1 2">Py-F3</strain>
    </source>
</reference>
<name>A0A0D8HGS8_9ACTN</name>
<organism evidence="1 2">
    <name type="scientific">Acidithrix ferrooxidans</name>
    <dbReference type="NCBI Taxonomy" id="1280514"/>
    <lineage>
        <taxon>Bacteria</taxon>
        <taxon>Bacillati</taxon>
        <taxon>Actinomycetota</taxon>
        <taxon>Acidimicrobiia</taxon>
        <taxon>Acidimicrobiales</taxon>
        <taxon>Acidimicrobiaceae</taxon>
        <taxon>Acidithrix</taxon>
    </lineage>
</organism>
<comment type="caution">
    <text evidence="1">The sequence shown here is derived from an EMBL/GenBank/DDBJ whole genome shotgun (WGS) entry which is preliminary data.</text>
</comment>
<dbReference type="STRING" id="1280514.AXFE_21690"/>
<evidence type="ECO:0000313" key="2">
    <source>
        <dbReference type="Proteomes" id="UP000032360"/>
    </source>
</evidence>
<sequence length="60" mass="6997">MFREARIWDYWILGEEVDEENIRMRGIFSHVNMAPDNLGLSCCSKTLQGKLGVLNRVERV</sequence>
<gene>
    <name evidence="1" type="ORF">AXFE_21690</name>
</gene>
<dbReference type="EMBL" id="JXYS01000069">
    <property type="protein sequence ID" value="KJF16967.1"/>
    <property type="molecule type" value="Genomic_DNA"/>
</dbReference>
<evidence type="ECO:0000313" key="1">
    <source>
        <dbReference type="EMBL" id="KJF16967.1"/>
    </source>
</evidence>
<proteinExistence type="predicted"/>
<dbReference type="AlphaFoldDB" id="A0A0D8HGS8"/>